<name>A0ABU2G0V5_9EURY</name>
<gene>
    <name evidence="2" type="ORF">NDI79_09560</name>
</gene>
<evidence type="ECO:0000313" key="3">
    <source>
        <dbReference type="Proteomes" id="UP001254813"/>
    </source>
</evidence>
<reference evidence="2 3" key="1">
    <citation type="submission" date="2022-06" db="EMBL/GenBank/DDBJ databases">
        <title>Halogeometricum sp. a new haloarchaeum isolate from saline soil.</title>
        <authorList>
            <person name="Strakova D."/>
            <person name="Galisteo C."/>
            <person name="Sanchez-Porro C."/>
            <person name="Ventosa A."/>
        </authorList>
    </citation>
    <scope>NUCLEOTIDE SEQUENCE [LARGE SCALE GENOMIC DNA]</scope>
    <source>
        <strain evidence="3">S3BR25-2</strain>
    </source>
</reference>
<protein>
    <submittedName>
        <fullName evidence="2">Uncharacterized protein</fullName>
    </submittedName>
</protein>
<evidence type="ECO:0000313" key="2">
    <source>
        <dbReference type="EMBL" id="MDS0294417.1"/>
    </source>
</evidence>
<dbReference type="RefSeq" id="WP_310928250.1">
    <property type="nucleotide sequence ID" value="NZ_JAMQOQ010000002.1"/>
</dbReference>
<feature type="transmembrane region" description="Helical" evidence="1">
    <location>
        <begin position="86"/>
        <end position="104"/>
    </location>
</feature>
<keyword evidence="1" id="KW-0812">Transmembrane</keyword>
<proteinExistence type="predicted"/>
<feature type="transmembrane region" description="Helical" evidence="1">
    <location>
        <begin position="37"/>
        <end position="54"/>
    </location>
</feature>
<keyword evidence="1" id="KW-0472">Membrane</keyword>
<feature type="transmembrane region" description="Helical" evidence="1">
    <location>
        <begin position="12"/>
        <end position="31"/>
    </location>
</feature>
<organism evidence="2 3">
    <name type="scientific">Halogeometricum luteum</name>
    <dbReference type="NCBI Taxonomy" id="2950537"/>
    <lineage>
        <taxon>Archaea</taxon>
        <taxon>Methanobacteriati</taxon>
        <taxon>Methanobacteriota</taxon>
        <taxon>Stenosarchaea group</taxon>
        <taxon>Halobacteria</taxon>
        <taxon>Halobacteriales</taxon>
        <taxon>Haloferacaceae</taxon>
        <taxon>Halogeometricum</taxon>
    </lineage>
</organism>
<comment type="caution">
    <text evidence="2">The sequence shown here is derived from an EMBL/GenBank/DDBJ whole genome shotgun (WGS) entry which is preliminary data.</text>
</comment>
<keyword evidence="1" id="KW-1133">Transmembrane helix</keyword>
<dbReference type="EMBL" id="JAMQOQ010000002">
    <property type="protein sequence ID" value="MDS0294417.1"/>
    <property type="molecule type" value="Genomic_DNA"/>
</dbReference>
<evidence type="ECO:0000256" key="1">
    <source>
        <dbReference type="SAM" id="Phobius"/>
    </source>
</evidence>
<accession>A0ABU2G0V5</accession>
<feature type="transmembrane region" description="Helical" evidence="1">
    <location>
        <begin position="61"/>
        <end position="80"/>
    </location>
</feature>
<dbReference type="Proteomes" id="UP001254813">
    <property type="component" value="Unassembled WGS sequence"/>
</dbReference>
<sequence>MVPPVESVSLRNVAVALAVGYLFHALGNFFGDGLTPMLWLYNLFLVFVVAGSGVRPVGGTLAFNVFVGVLLAAVGVVTVAVDGTTLRNIGVVVTGVAAAGVYGWRATRRGLWAPVEKSPFSFGPSR</sequence>
<keyword evidence="3" id="KW-1185">Reference proteome</keyword>